<organism evidence="1 2">
    <name type="scientific">Desulfonispora thiosulfatigenes DSM 11270</name>
    <dbReference type="NCBI Taxonomy" id="656914"/>
    <lineage>
        <taxon>Bacteria</taxon>
        <taxon>Bacillati</taxon>
        <taxon>Bacillota</taxon>
        <taxon>Clostridia</taxon>
        <taxon>Eubacteriales</taxon>
        <taxon>Peptococcaceae</taxon>
        <taxon>Desulfonispora</taxon>
    </lineage>
</organism>
<gene>
    <name evidence="1" type="ORF">SAMN00017405_0893</name>
</gene>
<name>A0A1W1UIC0_DESTI</name>
<dbReference type="RefSeq" id="WP_084051991.1">
    <property type="nucleotide sequence ID" value="NZ_FWWT01000005.1"/>
</dbReference>
<protein>
    <submittedName>
        <fullName evidence="1">Uncharacterized protein</fullName>
    </submittedName>
</protein>
<dbReference type="EMBL" id="FWWT01000005">
    <property type="protein sequence ID" value="SMB80514.1"/>
    <property type="molecule type" value="Genomic_DNA"/>
</dbReference>
<evidence type="ECO:0000313" key="2">
    <source>
        <dbReference type="Proteomes" id="UP000192731"/>
    </source>
</evidence>
<reference evidence="1 2" key="1">
    <citation type="submission" date="2017-04" db="EMBL/GenBank/DDBJ databases">
        <authorList>
            <person name="Afonso C.L."/>
            <person name="Miller P.J."/>
            <person name="Scott M.A."/>
            <person name="Spackman E."/>
            <person name="Goraichik I."/>
            <person name="Dimitrov K.M."/>
            <person name="Suarez D.L."/>
            <person name="Swayne D.E."/>
        </authorList>
    </citation>
    <scope>NUCLEOTIDE SEQUENCE [LARGE SCALE GENOMIC DNA]</scope>
    <source>
        <strain evidence="1 2">DSM 11270</strain>
    </source>
</reference>
<proteinExistence type="predicted"/>
<accession>A0A1W1UIC0</accession>
<dbReference type="OrthoDB" id="2969785at2"/>
<keyword evidence="2" id="KW-1185">Reference proteome</keyword>
<dbReference type="STRING" id="656914.SAMN00017405_0893"/>
<sequence length="191" mass="22181">MKRDKKTPFDREGDEKILLKLIVHSESLSEEIINSEPEVEALIELSQFPFVEVIFTPTNNKEVREILKNNYISLTEYKRHNNVISIESENFGHVIFGSLNPKHMEKDFSQAVVSNSKVNYLDLFTGHDEDYDFFIINTNDPFYVSKLRKEKDIEPKYAIELARILFINKGLFYIAPNYIENSGKEAVDGIL</sequence>
<dbReference type="Proteomes" id="UP000192731">
    <property type="component" value="Unassembled WGS sequence"/>
</dbReference>
<evidence type="ECO:0000313" key="1">
    <source>
        <dbReference type="EMBL" id="SMB80514.1"/>
    </source>
</evidence>
<dbReference type="AlphaFoldDB" id="A0A1W1UIC0"/>